<evidence type="ECO:0000256" key="7">
    <source>
        <dbReference type="RuleBase" id="RU367062"/>
    </source>
</evidence>
<dbReference type="AlphaFoldDB" id="A0A8X7NM24"/>
<comment type="similarity">
    <text evidence="2 7">Belongs to the ATP25 family.</text>
</comment>
<evidence type="ECO:0000313" key="8">
    <source>
        <dbReference type="EMBL" id="KAF6052937.1"/>
    </source>
</evidence>
<comment type="caution">
    <text evidence="8">The sequence shown here is derived from an EMBL/GenBank/DDBJ whole genome shotgun (WGS) entry which is preliminary data.</text>
</comment>
<evidence type="ECO:0000313" key="9">
    <source>
        <dbReference type="Proteomes" id="UP000590412"/>
    </source>
</evidence>
<evidence type="ECO:0000256" key="3">
    <source>
        <dbReference type="ARBA" id="ARBA00022792"/>
    </source>
</evidence>
<keyword evidence="4 7" id="KW-0809">Transit peptide</keyword>
<dbReference type="GO" id="GO:0005743">
    <property type="term" value="C:mitochondrial inner membrane"/>
    <property type="evidence" value="ECO:0007669"/>
    <property type="project" value="UniProtKB-SubCell"/>
</dbReference>
<gene>
    <name evidence="8" type="ORF">FOB60_003193</name>
</gene>
<evidence type="ECO:0000256" key="5">
    <source>
        <dbReference type="ARBA" id="ARBA00023128"/>
    </source>
</evidence>
<dbReference type="InterPro" id="IPR043519">
    <property type="entry name" value="NT_sf"/>
</dbReference>
<dbReference type="EMBL" id="JABWAB010000004">
    <property type="protein sequence ID" value="KAF6052937.1"/>
    <property type="molecule type" value="Genomic_DNA"/>
</dbReference>
<organism evidence="8 9">
    <name type="scientific">Candida parapsilosis</name>
    <name type="common">Yeast</name>
    <dbReference type="NCBI Taxonomy" id="5480"/>
    <lineage>
        <taxon>Eukaryota</taxon>
        <taxon>Fungi</taxon>
        <taxon>Dikarya</taxon>
        <taxon>Ascomycota</taxon>
        <taxon>Saccharomycotina</taxon>
        <taxon>Pichiomycetes</taxon>
        <taxon>Debaryomycetaceae</taxon>
        <taxon>Candida/Lodderomyces clade</taxon>
        <taxon>Candida</taxon>
    </lineage>
</organism>
<dbReference type="PANTHER" id="PTHR28087">
    <property type="entry name" value="ATPASE SYNTHESIS PROTEIN 25, MITOCHONDRIAL"/>
    <property type="match status" value="1"/>
</dbReference>
<evidence type="ECO:0000256" key="2">
    <source>
        <dbReference type="ARBA" id="ARBA00010787"/>
    </source>
</evidence>
<dbReference type="GO" id="GO:0140053">
    <property type="term" value="P:mitochondrial gene expression"/>
    <property type="evidence" value="ECO:0007669"/>
    <property type="project" value="UniProtKB-UniRule"/>
</dbReference>
<keyword evidence="6 7" id="KW-0472">Membrane</keyword>
<proteinExistence type="inferred from homology"/>
<dbReference type="PANTHER" id="PTHR28087:SF1">
    <property type="entry name" value="ATPASE SYNTHESIS PROTEIN 25, MITOCHONDRIAL"/>
    <property type="match status" value="1"/>
</dbReference>
<comment type="subcellular location">
    <subcellularLocation>
        <location evidence="1 7">Mitochondrion inner membrane</location>
        <topology evidence="1 7">Peripheral membrane protein</topology>
        <orientation evidence="1 7">Matrix side</orientation>
    </subcellularLocation>
</comment>
<evidence type="ECO:0000256" key="4">
    <source>
        <dbReference type="ARBA" id="ARBA00022946"/>
    </source>
</evidence>
<keyword evidence="3 7" id="KW-0999">Mitochondrion inner membrane</keyword>
<dbReference type="SUPFAM" id="SSF81301">
    <property type="entry name" value="Nucleotidyltransferase"/>
    <property type="match status" value="1"/>
</dbReference>
<name>A0A8X7NM24_CANPA</name>
<dbReference type="GO" id="GO:0048255">
    <property type="term" value="P:mRNA stabilization"/>
    <property type="evidence" value="ECO:0007669"/>
    <property type="project" value="TreeGrafter"/>
</dbReference>
<dbReference type="InterPro" id="IPR040152">
    <property type="entry name" value="Atp25"/>
</dbReference>
<reference evidence="8" key="1">
    <citation type="submission" date="2020-03" db="EMBL/GenBank/DDBJ databases">
        <title>FDA dAtabase for Regulatory Grade micrObial Sequences (FDA-ARGOS): Supporting development and validation of Infectious Disease Dx tests.</title>
        <authorList>
            <person name="Campos J."/>
            <person name="Goldberg B."/>
            <person name="Tallon L."/>
            <person name="Sadzewicz L."/>
            <person name="Vavikolanu K."/>
            <person name="Mehta A."/>
            <person name="Aluvathingal J."/>
            <person name="Nadendla S."/>
            <person name="Nandy P."/>
            <person name="Geyer C."/>
            <person name="Yan Y."/>
            <person name="Sichtig H."/>
        </authorList>
    </citation>
    <scope>NUCLEOTIDE SEQUENCE [LARGE SCALE GENOMIC DNA]</scope>
    <source>
        <strain evidence="8">FDAARGOS_652</strain>
    </source>
</reference>
<evidence type="ECO:0000256" key="6">
    <source>
        <dbReference type="ARBA" id="ARBA00023136"/>
    </source>
</evidence>
<sequence>MSLRLASSAQCIKDCISFGSAVRIYRINYFSTSLKLPQSDTSGESTTPWYLRKDNTSKLEPLTHEKFPELPNDAPESVGNLVELLVKKYGLTNLKIYDLASLPLDHPKHVDEHSSERFTILASGKSEKHIYKASYELKQHIKHEFGYLPRLEGMTSNSISSRTRRRLAKRARQGPPATHNDFGIGANSWVRCELGVGGAVVHILSDDRRLELNLESLYEEDAPEQNFVPEPPRRSYEDTESVFYGLRKHLHTSSMLHNVAALRSIAKDCTGERSERSLAQYKNSFDSKFAGFTIDEWSEKFAFYKTLHLENPHLVTFTDVEQCLLSKHSCLKLLGEAADWNQEIVHDVIKYMELLLDTRESITGTEKFERLSIFISNITAFSRDEIHFFAVDKFQALLWSLTSDEYLPIDAARLHSILRTGEGLLPETHPIAQDPKAAQNVRELIRSINFSKRGAVPLWLREQMLYTYASTRNWSYFWKEWDMIQQSLNTASQLLHMQTKVIILLAVINDKIALRDFFCKFWDKGSSFSFMDQWEKVGASLDTKQEKIALKKALNMIQSNHGSSSWFENARIFATTL</sequence>
<dbReference type="Proteomes" id="UP000590412">
    <property type="component" value="Unassembled WGS sequence"/>
</dbReference>
<accession>A0A8X7NM24</accession>
<keyword evidence="5 7" id="KW-0496">Mitochondrion</keyword>
<dbReference type="Gene3D" id="3.30.460.10">
    <property type="entry name" value="Beta Polymerase, domain 2"/>
    <property type="match status" value="1"/>
</dbReference>
<dbReference type="Pfam" id="PF02410">
    <property type="entry name" value="RsfS"/>
    <property type="match status" value="1"/>
</dbReference>
<comment type="function">
    <text evidence="7">Mitochondrial mRNA stabilization factor.</text>
</comment>
<protein>
    <recommendedName>
        <fullName evidence="7">ATPase synthesis protein 25</fullName>
    </recommendedName>
</protein>
<dbReference type="OrthoDB" id="107372at2759"/>
<evidence type="ECO:0000256" key="1">
    <source>
        <dbReference type="ARBA" id="ARBA00004443"/>
    </source>
</evidence>